<evidence type="ECO:0000256" key="1">
    <source>
        <dbReference type="ARBA" id="ARBA00022729"/>
    </source>
</evidence>
<reference evidence="4" key="1">
    <citation type="submission" date="2019-09" db="EMBL/GenBank/DDBJ databases">
        <title>Characterisation of the sponge microbiome using genome-centric metagenomics.</title>
        <authorList>
            <person name="Engelberts J.P."/>
            <person name="Robbins S.J."/>
            <person name="De Goeij J.M."/>
            <person name="Aranda M."/>
            <person name="Bell S.C."/>
            <person name="Webster N.S."/>
        </authorList>
    </citation>
    <scope>NUCLEOTIDE SEQUENCE</scope>
    <source>
        <strain evidence="4">SB0664_bin_27</strain>
    </source>
</reference>
<feature type="chain" id="PRO_5025515152" evidence="2">
    <location>
        <begin position="23"/>
        <end position="299"/>
    </location>
</feature>
<feature type="signal peptide" evidence="2">
    <location>
        <begin position="1"/>
        <end position="22"/>
    </location>
</feature>
<gene>
    <name evidence="4" type="ORF">F4Y42_09890</name>
</gene>
<organism evidence="4">
    <name type="scientific">Caldilineaceae bacterium SB0664_bin_27</name>
    <dbReference type="NCBI Taxonomy" id="2605260"/>
    <lineage>
        <taxon>Bacteria</taxon>
        <taxon>Bacillati</taxon>
        <taxon>Chloroflexota</taxon>
        <taxon>Caldilineae</taxon>
        <taxon>Caldilineales</taxon>
        <taxon>Caldilineaceae</taxon>
    </lineage>
</organism>
<evidence type="ECO:0000256" key="2">
    <source>
        <dbReference type="SAM" id="SignalP"/>
    </source>
</evidence>
<dbReference type="Pfam" id="PF00497">
    <property type="entry name" value="SBP_bac_3"/>
    <property type="match status" value="1"/>
</dbReference>
<name>A0A6B0YT13_9CHLR</name>
<protein>
    <submittedName>
        <fullName evidence="4">Transporter substrate-binding domain-containing protein</fullName>
    </submittedName>
</protein>
<proteinExistence type="predicted"/>
<accession>A0A6B0YT13</accession>
<comment type="caution">
    <text evidence="4">The sequence shown here is derived from an EMBL/GenBank/DDBJ whole genome shotgun (WGS) entry which is preliminary data.</text>
</comment>
<evidence type="ECO:0000313" key="4">
    <source>
        <dbReference type="EMBL" id="MXY93747.1"/>
    </source>
</evidence>
<evidence type="ECO:0000259" key="3">
    <source>
        <dbReference type="SMART" id="SM00062"/>
    </source>
</evidence>
<dbReference type="AlphaFoldDB" id="A0A6B0YT13"/>
<keyword evidence="1 2" id="KW-0732">Signal</keyword>
<sequence length="299" mass="31876">MRRILPFLFIIAIFVGACVAPATPQDGAAGSGSGQPAEADDLLGEILSRGTVRISTDPNYAPQSYLDESGNFVGFDVDVAEEIARRLGVEVEFVTPDWDLITAGNWGDQWDMSVGSMTVTTARQEILEFASPAYYYTPAQFAAVDGSGIDTLEDLNGATVCVGVSTTYESWLMGDMEGLGLPASSFYVDAPPSDVSIIPLTVDNDCAQQIQAGRQEFQAFLTSNTVVEAAIAEGLAIHRVGKPVFSENLAVAFDKNASKDVARLVDKVGEIIAAMHADGTLSNLSEEWFGEDLTSDPTQ</sequence>
<dbReference type="InterPro" id="IPR001638">
    <property type="entry name" value="Solute-binding_3/MltF_N"/>
</dbReference>
<dbReference type="PANTHER" id="PTHR35936">
    <property type="entry name" value="MEMBRANE-BOUND LYTIC MUREIN TRANSGLYCOSYLASE F"/>
    <property type="match status" value="1"/>
</dbReference>
<dbReference type="SUPFAM" id="SSF53850">
    <property type="entry name" value="Periplasmic binding protein-like II"/>
    <property type="match status" value="1"/>
</dbReference>
<dbReference type="PROSITE" id="PS51257">
    <property type="entry name" value="PROKAR_LIPOPROTEIN"/>
    <property type="match status" value="1"/>
</dbReference>
<dbReference type="SMART" id="SM00062">
    <property type="entry name" value="PBPb"/>
    <property type="match status" value="1"/>
</dbReference>
<dbReference type="PANTHER" id="PTHR35936:SF19">
    <property type="entry name" value="AMINO-ACID-BINDING PROTEIN YXEM-RELATED"/>
    <property type="match status" value="1"/>
</dbReference>
<feature type="domain" description="Solute-binding protein family 3/N-terminal" evidence="3">
    <location>
        <begin position="51"/>
        <end position="292"/>
    </location>
</feature>
<dbReference type="EMBL" id="VXRG01000083">
    <property type="protein sequence ID" value="MXY93747.1"/>
    <property type="molecule type" value="Genomic_DNA"/>
</dbReference>
<dbReference type="Gene3D" id="3.40.190.10">
    <property type="entry name" value="Periplasmic binding protein-like II"/>
    <property type="match status" value="2"/>
</dbReference>